<dbReference type="AlphaFoldDB" id="E6ZV25"/>
<feature type="domain" description="Zinc finger Mcm10/DnaG-type" evidence="3">
    <location>
        <begin position="532"/>
        <end position="580"/>
    </location>
</feature>
<dbReference type="VEuPathDB" id="FungiDB:sr13573"/>
<feature type="compositionally biased region" description="Basic and acidic residues" evidence="2">
    <location>
        <begin position="155"/>
        <end position="166"/>
    </location>
</feature>
<dbReference type="eggNOG" id="KOG3056">
    <property type="taxonomic scope" value="Eukaryota"/>
</dbReference>
<feature type="region of interest" description="Disordered" evidence="2">
    <location>
        <begin position="136"/>
        <end position="258"/>
    </location>
</feature>
<feature type="compositionally biased region" description="Polar residues" evidence="2">
    <location>
        <begin position="841"/>
        <end position="858"/>
    </location>
</feature>
<dbReference type="Proteomes" id="UP000008867">
    <property type="component" value="Chromosome 20"/>
</dbReference>
<evidence type="ECO:0000313" key="5">
    <source>
        <dbReference type="Proteomes" id="UP000008867"/>
    </source>
</evidence>
<dbReference type="OrthoDB" id="202825at2759"/>
<feature type="compositionally biased region" description="Low complexity" evidence="2">
    <location>
        <begin position="596"/>
        <end position="612"/>
    </location>
</feature>
<dbReference type="GO" id="GO:0043596">
    <property type="term" value="C:nuclear replication fork"/>
    <property type="evidence" value="ECO:0007669"/>
    <property type="project" value="TreeGrafter"/>
</dbReference>
<dbReference type="InterPro" id="IPR040184">
    <property type="entry name" value="Mcm10"/>
</dbReference>
<evidence type="ECO:0000259" key="3">
    <source>
        <dbReference type="Pfam" id="PF09329"/>
    </source>
</evidence>
<organism evidence="4 5">
    <name type="scientific">Sporisorium reilianum (strain SRZ2)</name>
    <name type="common">Maize head smut fungus</name>
    <dbReference type="NCBI Taxonomy" id="999809"/>
    <lineage>
        <taxon>Eukaryota</taxon>
        <taxon>Fungi</taxon>
        <taxon>Dikarya</taxon>
        <taxon>Basidiomycota</taxon>
        <taxon>Ustilaginomycotina</taxon>
        <taxon>Ustilaginomycetes</taxon>
        <taxon>Ustilaginales</taxon>
        <taxon>Ustilaginaceae</taxon>
        <taxon>Sporisorium</taxon>
    </lineage>
</organism>
<feature type="region of interest" description="Disordered" evidence="2">
    <location>
        <begin position="723"/>
        <end position="762"/>
    </location>
</feature>
<feature type="region of interest" description="Disordered" evidence="2">
    <location>
        <begin position="90"/>
        <end position="111"/>
    </location>
</feature>
<feature type="region of interest" description="Disordered" evidence="2">
    <location>
        <begin position="596"/>
        <end position="622"/>
    </location>
</feature>
<dbReference type="GO" id="GO:0003697">
    <property type="term" value="F:single-stranded DNA binding"/>
    <property type="evidence" value="ECO:0007669"/>
    <property type="project" value="InterPro"/>
</dbReference>
<dbReference type="PANTHER" id="PTHR13454">
    <property type="entry name" value="PROTEIN MCM10 HOMOLOG"/>
    <property type="match status" value="1"/>
</dbReference>
<feature type="compositionally biased region" description="Polar residues" evidence="2">
    <location>
        <begin position="136"/>
        <end position="145"/>
    </location>
</feature>
<evidence type="ECO:0000256" key="1">
    <source>
        <dbReference type="ARBA" id="ARBA00009679"/>
    </source>
</evidence>
<feature type="compositionally biased region" description="Polar residues" evidence="2">
    <location>
        <begin position="802"/>
        <end position="812"/>
    </location>
</feature>
<proteinExistence type="inferred from homology"/>
<feature type="compositionally biased region" description="Polar residues" evidence="2">
    <location>
        <begin position="176"/>
        <end position="195"/>
    </location>
</feature>
<evidence type="ECO:0000313" key="4">
    <source>
        <dbReference type="EMBL" id="CBQ71082.1"/>
    </source>
</evidence>
<dbReference type="GO" id="GO:0006270">
    <property type="term" value="P:DNA replication initiation"/>
    <property type="evidence" value="ECO:0007669"/>
    <property type="project" value="InterPro"/>
</dbReference>
<feature type="compositionally biased region" description="Low complexity" evidence="2">
    <location>
        <begin position="818"/>
        <end position="829"/>
    </location>
</feature>
<feature type="region of interest" description="Disordered" evidence="2">
    <location>
        <begin position="373"/>
        <end position="397"/>
    </location>
</feature>
<feature type="compositionally biased region" description="Acidic residues" evidence="2">
    <location>
        <begin position="208"/>
        <end position="219"/>
    </location>
</feature>
<dbReference type="InterPro" id="IPR012340">
    <property type="entry name" value="NA-bd_OB-fold"/>
</dbReference>
<accession>E6ZV25</accession>
<dbReference type="InterPro" id="IPR015408">
    <property type="entry name" value="Znf_Mcm10/DnaG"/>
</dbReference>
<dbReference type="PANTHER" id="PTHR13454:SF11">
    <property type="entry name" value="PROTEIN MCM10 HOMOLOG"/>
    <property type="match status" value="1"/>
</dbReference>
<sequence>MEVSSTASTSRPAARTAAPPARDDTTDRLPPPKRHKPDIVAPCSPSKSKPHFQHRQLAGSARFVDKEQEARREASLLSFAEARAKASSNYSAAQDDADFQYPPGHRGDSSARGLLEQIKNRMDQRAPKHSNFLQKAKQVQQSLLDKQQRHAQLQKAREEAEKRESLRSTGFADQHAATSQARSKTAASAAPQSAFSRAKERAAALADSESDTEQDADDLDAYHASLASGPSRDDDLTLIETLRPGPRPIAPNPDDPKWEAMEPYSGHRLRERKLAHAQLKEHLRGRYHIAPSLLYSLARPAMSVTGEREVPVDGDWIVIATIVEKSELLVTKGFRVAREAGAKSLDEDDAGDPVLFRDAAADADGKLRLDLEPGNPDAFASAKPHTKRNNTKPSAFDEDELTRQHVNLANRARKFVVLKLVDLGVNSTADRGDNCLSLIAYESDHVHPSLVPRNTAIRSDLSAALTATASTTKKHINGSRGAFELLYPLAEGTVIAVLNPKVMQPRGAKPGTPESKMLRISPRCADDCLVVGHAADYRRCAATKANGQRCGNFVDVRARKQTRTSVCDFHLSRHMDELARGRPEFAANATARFGGASASRSSTTAAAASPFPGRKPTSGGYDDSAITNITTTFKSSNNTFARAALARKLNSSHGHVADGMDSNAGAVYVSAGATAADGGVRASDPSSATYDVSGRYGRASTEKHARLKRQIDEEQLMRQIEARFAPAPTPAVRQRREAADDAGADDGVEGRGKGETTVLPTLPNGTAEMISAAYSTLEQRKRVAAHKHAAADAKRRMYTGVLPSSPNTSTEPKLQFATPSSSTTKRTSTAPLLPIRGLHPTTHTHGGDSRNTLLTLASGTAPPAHAEPSLKIKRCHRPRLNLPGSESRESGLKVVAGELVHLGDFADDAWDADLDDAAQKANGEERASLTQRIVHLHAQTNQHSTTDSDSDLEII</sequence>
<name>E6ZV25_SPORE</name>
<evidence type="ECO:0000256" key="2">
    <source>
        <dbReference type="SAM" id="MobiDB-lite"/>
    </source>
</evidence>
<keyword evidence="5" id="KW-1185">Reference proteome</keyword>
<feature type="compositionally biased region" description="Low complexity" evidence="2">
    <location>
        <begin position="1"/>
        <end position="20"/>
    </location>
</feature>
<dbReference type="EMBL" id="FQ311442">
    <property type="protein sequence ID" value="CBQ71082.1"/>
    <property type="molecule type" value="Genomic_DNA"/>
</dbReference>
<dbReference type="HOGENOM" id="CLU_013369_0_0_1"/>
<reference evidence="4 5" key="1">
    <citation type="journal article" date="2010" name="Science">
        <title>Pathogenicity determinants in smut fungi revealed by genome comparison.</title>
        <authorList>
            <person name="Schirawski J."/>
            <person name="Mannhaupt G."/>
            <person name="Muench K."/>
            <person name="Brefort T."/>
            <person name="Schipper K."/>
            <person name="Doehlemann G."/>
            <person name="Di Stasio M."/>
            <person name="Roessel N."/>
            <person name="Mendoza-Mendoza A."/>
            <person name="Pester D."/>
            <person name="Mueller O."/>
            <person name="Winterberg B."/>
            <person name="Meyer E."/>
            <person name="Ghareeb H."/>
            <person name="Wollenberg T."/>
            <person name="Muensterkoetter M."/>
            <person name="Wong P."/>
            <person name="Walter M."/>
            <person name="Stukenbrock E."/>
            <person name="Gueldener U."/>
            <person name="Kahmann R."/>
        </authorList>
    </citation>
    <scope>NUCLEOTIDE SEQUENCE [LARGE SCALE GENOMIC DNA]</scope>
    <source>
        <strain evidence="5">SRZ2</strain>
    </source>
</reference>
<gene>
    <name evidence="4" type="ORF">sr13573</name>
</gene>
<protein>
    <recommendedName>
        <fullName evidence="3">Zinc finger Mcm10/DnaG-type domain-containing protein</fullName>
    </recommendedName>
</protein>
<comment type="similarity">
    <text evidence="1">Belongs to the MCM10 family.</text>
</comment>
<feature type="region of interest" description="Disordered" evidence="2">
    <location>
        <begin position="1"/>
        <end position="69"/>
    </location>
</feature>
<dbReference type="GO" id="GO:0003688">
    <property type="term" value="F:DNA replication origin binding"/>
    <property type="evidence" value="ECO:0007669"/>
    <property type="project" value="TreeGrafter"/>
</dbReference>
<feature type="region of interest" description="Disordered" evidence="2">
    <location>
        <begin position="802"/>
        <end position="868"/>
    </location>
</feature>
<dbReference type="Gene3D" id="2.40.50.140">
    <property type="entry name" value="Nucleic acid-binding proteins"/>
    <property type="match status" value="1"/>
</dbReference>
<dbReference type="Pfam" id="PF09329">
    <property type="entry name" value="zf-primase"/>
    <property type="match status" value="1"/>
</dbReference>